<evidence type="ECO:0000256" key="4">
    <source>
        <dbReference type="ARBA" id="ARBA00022989"/>
    </source>
</evidence>
<evidence type="ECO:0000313" key="7">
    <source>
        <dbReference type="EMBL" id="SFE83033.1"/>
    </source>
</evidence>
<comment type="similarity">
    <text evidence="2">Belongs to the CcmB/CycW/HelB family.</text>
</comment>
<dbReference type="GO" id="GO:0015232">
    <property type="term" value="F:heme transmembrane transporter activity"/>
    <property type="evidence" value="ECO:0007669"/>
    <property type="project" value="InterPro"/>
</dbReference>
<evidence type="ECO:0000313" key="8">
    <source>
        <dbReference type="Proteomes" id="UP000198589"/>
    </source>
</evidence>
<organism evidence="7 8">
    <name type="scientific">Blastococcus tunisiensis</name>
    <dbReference type="NCBI Taxonomy" id="1798228"/>
    <lineage>
        <taxon>Bacteria</taxon>
        <taxon>Bacillati</taxon>
        <taxon>Actinomycetota</taxon>
        <taxon>Actinomycetes</taxon>
        <taxon>Geodermatophilales</taxon>
        <taxon>Geodermatophilaceae</taxon>
        <taxon>Blastococcus</taxon>
    </lineage>
</organism>
<keyword evidence="4 6" id="KW-1133">Transmembrane helix</keyword>
<reference evidence="8" key="1">
    <citation type="submission" date="2016-10" db="EMBL/GenBank/DDBJ databases">
        <authorList>
            <person name="Varghese N."/>
            <person name="Submissions S."/>
        </authorList>
    </citation>
    <scope>NUCLEOTIDE SEQUENCE [LARGE SCALE GENOMIC DNA]</scope>
    <source>
        <strain evidence="8">DSM 46838</strain>
    </source>
</reference>
<dbReference type="AlphaFoldDB" id="A0A1I2DRT8"/>
<feature type="transmembrane region" description="Helical" evidence="6">
    <location>
        <begin position="28"/>
        <end position="48"/>
    </location>
</feature>
<dbReference type="OrthoDB" id="5196778at2"/>
<sequence>MSAPVPLLAQAAAVLRREIAVERAGREALVTTAPFVAAFVVLAGLAFGPAPQQLAVAAGGTTWLAVLVATVPLARTVAGTERAEDSWDLLRGLVAPGALFAGKLLATWGALLLTAALAGGLVAVLFDVPVLPQAIYGGVLGTLALAALTTGFGVLVATGSRRRGLMAALLLPAGLPALLAGTQLSTPGVAVLPWALLVTVYATAVLVAAWAVFPVLLEE</sequence>
<feature type="transmembrane region" description="Helical" evidence="6">
    <location>
        <begin position="134"/>
        <end position="157"/>
    </location>
</feature>
<evidence type="ECO:0000256" key="6">
    <source>
        <dbReference type="SAM" id="Phobius"/>
    </source>
</evidence>
<keyword evidence="3 6" id="KW-0812">Transmembrane</keyword>
<feature type="transmembrane region" description="Helical" evidence="6">
    <location>
        <begin position="54"/>
        <end position="74"/>
    </location>
</feature>
<dbReference type="STRING" id="1798228.SAMN05216574_10692"/>
<evidence type="ECO:0000256" key="3">
    <source>
        <dbReference type="ARBA" id="ARBA00022692"/>
    </source>
</evidence>
<dbReference type="Pfam" id="PF03379">
    <property type="entry name" value="CcmB"/>
    <property type="match status" value="1"/>
</dbReference>
<feature type="transmembrane region" description="Helical" evidence="6">
    <location>
        <begin position="194"/>
        <end position="217"/>
    </location>
</feature>
<dbReference type="GO" id="GO:0016020">
    <property type="term" value="C:membrane"/>
    <property type="evidence" value="ECO:0007669"/>
    <property type="project" value="UniProtKB-SubCell"/>
</dbReference>
<protein>
    <submittedName>
        <fullName evidence="7">Heme exporter protein B</fullName>
    </submittedName>
</protein>
<proteinExistence type="inferred from homology"/>
<keyword evidence="8" id="KW-1185">Reference proteome</keyword>
<evidence type="ECO:0000256" key="1">
    <source>
        <dbReference type="ARBA" id="ARBA00004141"/>
    </source>
</evidence>
<keyword evidence="5 6" id="KW-0472">Membrane</keyword>
<dbReference type="EMBL" id="FOND01000006">
    <property type="protein sequence ID" value="SFE83033.1"/>
    <property type="molecule type" value="Genomic_DNA"/>
</dbReference>
<dbReference type="RefSeq" id="WP_092196700.1">
    <property type="nucleotide sequence ID" value="NZ_FOND01000006.1"/>
</dbReference>
<evidence type="ECO:0000256" key="5">
    <source>
        <dbReference type="ARBA" id="ARBA00023136"/>
    </source>
</evidence>
<feature type="transmembrane region" description="Helical" evidence="6">
    <location>
        <begin position="105"/>
        <end position="128"/>
    </location>
</feature>
<evidence type="ECO:0000256" key="2">
    <source>
        <dbReference type="ARBA" id="ARBA00010544"/>
    </source>
</evidence>
<dbReference type="GO" id="GO:0017004">
    <property type="term" value="P:cytochrome complex assembly"/>
    <property type="evidence" value="ECO:0007669"/>
    <property type="project" value="InterPro"/>
</dbReference>
<dbReference type="InterPro" id="IPR003544">
    <property type="entry name" value="Cyt_c_biogenesis_CcmB"/>
</dbReference>
<name>A0A1I2DRT8_9ACTN</name>
<accession>A0A1I2DRT8</accession>
<gene>
    <name evidence="7" type="ORF">SAMN05216574_10692</name>
</gene>
<comment type="subcellular location">
    <subcellularLocation>
        <location evidence="1">Membrane</location>
        <topology evidence="1">Multi-pass membrane protein</topology>
    </subcellularLocation>
</comment>
<dbReference type="Proteomes" id="UP000198589">
    <property type="component" value="Unassembled WGS sequence"/>
</dbReference>
<feature type="transmembrane region" description="Helical" evidence="6">
    <location>
        <begin position="164"/>
        <end position="182"/>
    </location>
</feature>